<dbReference type="CDD" id="cd14014">
    <property type="entry name" value="STKc_PknB_like"/>
    <property type="match status" value="1"/>
</dbReference>
<dbReference type="GO" id="GO:0016301">
    <property type="term" value="F:kinase activity"/>
    <property type="evidence" value="ECO:0007669"/>
    <property type="project" value="UniProtKB-KW"/>
</dbReference>
<evidence type="ECO:0000256" key="2">
    <source>
        <dbReference type="ARBA" id="ARBA00022741"/>
    </source>
</evidence>
<name>A0ABZ1C9X2_9BACT</name>
<dbReference type="PROSITE" id="PS50011">
    <property type="entry name" value="PROTEIN_KINASE_DOM"/>
    <property type="match status" value="1"/>
</dbReference>
<dbReference type="InterPro" id="IPR011009">
    <property type="entry name" value="Kinase-like_dom_sf"/>
</dbReference>
<evidence type="ECO:0000313" key="7">
    <source>
        <dbReference type="EMBL" id="WRQ88326.1"/>
    </source>
</evidence>
<keyword evidence="5" id="KW-1133">Transmembrane helix</keyword>
<dbReference type="InterPro" id="IPR011990">
    <property type="entry name" value="TPR-like_helical_dom_sf"/>
</dbReference>
<evidence type="ECO:0000256" key="5">
    <source>
        <dbReference type="SAM" id="Phobius"/>
    </source>
</evidence>
<sequence>MNRDDEVFGQALDLTGAEREAYLEKIGQEDPALRARVEALLKAYDSADDFMDASPVERPPLAPEEKLGDRIGHYTLIRKLGEGGCGVVYLAEQSEPVRRAVALKVIKLGMDTVEVIARFEAERQALAMMDHPDIARVFDAGATATGRPFFVMEFVDGVPITRFCDQQALPMAQRLELFARVCVALQHAHQKGIIHRDIKPSNILVSLVDGVPTPKVIDFGIAKATQGRLTEQTLLTCLNQLIGTPAYMSPEQAEARELDIDTRSDVYSLGVLLYELLTGRPPYDPRTLQQAGIDEIRRIIREIDPPRPSAAVSTLTAADRTTVAAARKAVPTRLTSVLAGDLDWIVMRCLEKQRDRRYGTASELAEDVRRHLRNEPVVARPPSWVYKTQRFVARNQLACGSAVAVLLAIIIGAIAATTQAIRATRAERVAVTERDAAETARAAEAVAREDAQRRQEQAEDLLTFMIGDFRAGLEQLGRLDLLDAVGSRAMDYFSELPARDLSDTALTRQTAALTQIGEVRMDQANYDAALTSFQAAFDRASTLSTRYPDNGDMLFERAQAEFWIGFVHRRRGGFAAEREWMTRYRDSAVALAALEPESLRSQHELVYGHHNLAVLDFDRGDYGAALQGFEAEHQQIVAMLRDHPEDLQLQRGHVDVLSWLGQIAEREGDFGEAERFFTEMGTLLERLMEVSGHPRWKLRHAQGLAFLGDLQARRNELSAARATNQQARSEFGELVEQDPANQLWQVSALSLELQDAGVALTERQFAEAEQMVSRCLPQLEALVAAEPTSRKFGYHLAAAARLDATLKLLHHQDPEAARAAIQWAQSLLAPLATGEVERIERYVLHEYAVTELFVADLARNEMDASAHRAQIQRVIDRLSPLLSTTHDWRLLVPAAMAHQALGQTDQAAIMQQRLTDIGYRRAFPFSSFDPQ</sequence>
<proteinExistence type="predicted"/>
<evidence type="ECO:0000313" key="8">
    <source>
        <dbReference type="Proteomes" id="UP000738431"/>
    </source>
</evidence>
<feature type="domain" description="Protein kinase" evidence="6">
    <location>
        <begin position="74"/>
        <end position="378"/>
    </location>
</feature>
<accession>A0ABZ1C9X2</accession>
<dbReference type="Gene3D" id="1.25.40.10">
    <property type="entry name" value="Tetratricopeptide repeat domain"/>
    <property type="match status" value="1"/>
</dbReference>
<organism evidence="7 8">
    <name type="scientific">Actomonas aquatica</name>
    <dbReference type="NCBI Taxonomy" id="2866162"/>
    <lineage>
        <taxon>Bacteria</taxon>
        <taxon>Pseudomonadati</taxon>
        <taxon>Verrucomicrobiota</taxon>
        <taxon>Opitutia</taxon>
        <taxon>Opitutales</taxon>
        <taxon>Opitutaceae</taxon>
        <taxon>Actomonas</taxon>
    </lineage>
</organism>
<dbReference type="EMBL" id="CP139781">
    <property type="protein sequence ID" value="WRQ88326.1"/>
    <property type="molecule type" value="Genomic_DNA"/>
</dbReference>
<dbReference type="Gene3D" id="3.30.200.20">
    <property type="entry name" value="Phosphorylase Kinase, domain 1"/>
    <property type="match status" value="1"/>
</dbReference>
<dbReference type="SMART" id="SM00220">
    <property type="entry name" value="S_TKc"/>
    <property type="match status" value="1"/>
</dbReference>
<dbReference type="PANTHER" id="PTHR43289">
    <property type="entry name" value="MITOGEN-ACTIVATED PROTEIN KINASE KINASE KINASE 20-RELATED"/>
    <property type="match status" value="1"/>
</dbReference>
<feature type="transmembrane region" description="Helical" evidence="5">
    <location>
        <begin position="397"/>
        <end position="416"/>
    </location>
</feature>
<keyword evidence="3 7" id="KW-0418">Kinase</keyword>
<evidence type="ECO:0000256" key="1">
    <source>
        <dbReference type="ARBA" id="ARBA00022679"/>
    </source>
</evidence>
<protein>
    <submittedName>
        <fullName evidence="7">Protein kinase</fullName>
    </submittedName>
</protein>
<keyword evidence="4" id="KW-0067">ATP-binding</keyword>
<keyword evidence="8" id="KW-1185">Reference proteome</keyword>
<keyword evidence="1" id="KW-0808">Transferase</keyword>
<evidence type="ECO:0000256" key="4">
    <source>
        <dbReference type="ARBA" id="ARBA00022840"/>
    </source>
</evidence>
<dbReference type="Proteomes" id="UP000738431">
    <property type="component" value="Chromosome"/>
</dbReference>
<evidence type="ECO:0000259" key="6">
    <source>
        <dbReference type="PROSITE" id="PS50011"/>
    </source>
</evidence>
<dbReference type="SUPFAM" id="SSF56112">
    <property type="entry name" value="Protein kinase-like (PK-like)"/>
    <property type="match status" value="1"/>
</dbReference>
<dbReference type="Pfam" id="PF00069">
    <property type="entry name" value="Pkinase"/>
    <property type="match status" value="1"/>
</dbReference>
<keyword evidence="2" id="KW-0547">Nucleotide-binding</keyword>
<evidence type="ECO:0000256" key="3">
    <source>
        <dbReference type="ARBA" id="ARBA00022777"/>
    </source>
</evidence>
<keyword evidence="5" id="KW-0812">Transmembrane</keyword>
<dbReference type="SUPFAM" id="SSF48452">
    <property type="entry name" value="TPR-like"/>
    <property type="match status" value="1"/>
</dbReference>
<dbReference type="PANTHER" id="PTHR43289:SF6">
    <property type="entry name" value="SERINE_THREONINE-PROTEIN KINASE NEKL-3"/>
    <property type="match status" value="1"/>
</dbReference>
<dbReference type="RefSeq" id="WP_221032443.1">
    <property type="nucleotide sequence ID" value="NZ_CP139781.1"/>
</dbReference>
<keyword evidence="5" id="KW-0472">Membrane</keyword>
<dbReference type="PROSITE" id="PS00108">
    <property type="entry name" value="PROTEIN_KINASE_ST"/>
    <property type="match status" value="1"/>
</dbReference>
<dbReference type="InterPro" id="IPR000719">
    <property type="entry name" value="Prot_kinase_dom"/>
</dbReference>
<reference evidence="7 8" key="1">
    <citation type="submission" date="2023-12" db="EMBL/GenBank/DDBJ databases">
        <title>Description of an unclassified Opitutus bacterium of Verrucomicrobiota.</title>
        <authorList>
            <person name="Zhang D.-F."/>
        </authorList>
    </citation>
    <scope>NUCLEOTIDE SEQUENCE [LARGE SCALE GENOMIC DNA]</scope>
    <source>
        <strain evidence="7 8">WL0086</strain>
    </source>
</reference>
<gene>
    <name evidence="7" type="ORF">K1X11_002845</name>
</gene>
<dbReference type="InterPro" id="IPR008271">
    <property type="entry name" value="Ser/Thr_kinase_AS"/>
</dbReference>
<dbReference type="Gene3D" id="1.10.510.10">
    <property type="entry name" value="Transferase(Phosphotransferase) domain 1"/>
    <property type="match status" value="1"/>
</dbReference>